<dbReference type="InterPro" id="IPR001878">
    <property type="entry name" value="Znf_CCHC"/>
</dbReference>
<keyword evidence="1" id="KW-0863">Zinc-finger</keyword>
<evidence type="ECO:0000256" key="2">
    <source>
        <dbReference type="SAM" id="MobiDB-lite"/>
    </source>
</evidence>
<dbReference type="AlphaFoldDB" id="A0A0K8STL6"/>
<dbReference type="SUPFAM" id="SSF57756">
    <property type="entry name" value="Retrovirus zinc finger-like domains"/>
    <property type="match status" value="1"/>
</dbReference>
<sequence length="425" mass="47494">DSKPPTFDLKRGANQLRDGSIAVWKRRVLLDLTCHDCAFLIDASVRPLGKYSAGEIARMKCMVLSYLMSNVNQGLQMMIKDVTEPITALNMIEMAIDPPTQAKEHALQIELMNVQFNPENETVLEFRTRFESLIDGIRRCPGAELTDKIIRRNLVNAISESCPRIAEDALLDNSRLTVSGIFDRMFSMFDMISETYRRDQAGDRAGNRHGNKALASFGNLSRRALRSRKRAASWKAGDGGDSKRKDITCYKCGVQGHHRRDCDNPTKMCYNCGKFGHLSADCRKRESIFTKNARAKTGAKQQSTPTNRRQSDQSNWRSNPQPTTSGLQRNTSRRPPSTPAQNRLSSQQCTPSRNRTPAQSRLGKRLTKKDSNPPHARANYAVSDSDGTCSEVSAPVAAIARQREEAPAAFHSWGSAMSLLEDRID</sequence>
<dbReference type="Gene3D" id="4.10.60.10">
    <property type="entry name" value="Zinc finger, CCHC-type"/>
    <property type="match status" value="1"/>
</dbReference>
<feature type="domain" description="CCHC-type" evidence="3">
    <location>
        <begin position="249"/>
        <end position="262"/>
    </location>
</feature>
<dbReference type="EMBL" id="GBRD01009615">
    <property type="protein sequence ID" value="JAG56209.1"/>
    <property type="molecule type" value="Transcribed_RNA"/>
</dbReference>
<dbReference type="Pfam" id="PF00098">
    <property type="entry name" value="zf-CCHC"/>
    <property type="match status" value="2"/>
</dbReference>
<dbReference type="EMBL" id="GBRD01009614">
    <property type="protein sequence ID" value="JAG56210.1"/>
    <property type="molecule type" value="Transcribed_RNA"/>
</dbReference>
<dbReference type="InterPro" id="IPR036875">
    <property type="entry name" value="Znf_CCHC_sf"/>
</dbReference>
<protein>
    <recommendedName>
        <fullName evidence="3">CCHC-type domain-containing protein</fullName>
    </recommendedName>
</protein>
<feature type="non-terminal residue" evidence="4">
    <location>
        <position position="1"/>
    </location>
</feature>
<accession>A0A0K8STL6</accession>
<dbReference type="SMART" id="SM00343">
    <property type="entry name" value="ZnF_C2HC"/>
    <property type="match status" value="2"/>
</dbReference>
<evidence type="ECO:0000313" key="4">
    <source>
        <dbReference type="EMBL" id="JAG56210.1"/>
    </source>
</evidence>
<dbReference type="GO" id="GO:0008270">
    <property type="term" value="F:zinc ion binding"/>
    <property type="evidence" value="ECO:0007669"/>
    <property type="project" value="UniProtKB-KW"/>
</dbReference>
<feature type="domain" description="CCHC-type" evidence="3">
    <location>
        <begin position="269"/>
        <end position="284"/>
    </location>
</feature>
<feature type="region of interest" description="Disordered" evidence="2">
    <location>
        <begin position="293"/>
        <end position="389"/>
    </location>
</feature>
<keyword evidence="1" id="KW-0862">Zinc</keyword>
<evidence type="ECO:0000259" key="3">
    <source>
        <dbReference type="PROSITE" id="PS50158"/>
    </source>
</evidence>
<name>A0A0K8STL6_LYGHE</name>
<keyword evidence="1" id="KW-0479">Metal-binding</keyword>
<proteinExistence type="predicted"/>
<dbReference type="PROSITE" id="PS50158">
    <property type="entry name" value="ZF_CCHC"/>
    <property type="match status" value="2"/>
</dbReference>
<evidence type="ECO:0000256" key="1">
    <source>
        <dbReference type="PROSITE-ProRule" id="PRU00047"/>
    </source>
</evidence>
<organism evidence="4">
    <name type="scientific">Lygus hesperus</name>
    <name type="common">Western plant bug</name>
    <dbReference type="NCBI Taxonomy" id="30085"/>
    <lineage>
        <taxon>Eukaryota</taxon>
        <taxon>Metazoa</taxon>
        <taxon>Ecdysozoa</taxon>
        <taxon>Arthropoda</taxon>
        <taxon>Hexapoda</taxon>
        <taxon>Insecta</taxon>
        <taxon>Pterygota</taxon>
        <taxon>Neoptera</taxon>
        <taxon>Paraneoptera</taxon>
        <taxon>Hemiptera</taxon>
        <taxon>Heteroptera</taxon>
        <taxon>Panheteroptera</taxon>
        <taxon>Cimicomorpha</taxon>
        <taxon>Miridae</taxon>
        <taxon>Mirini</taxon>
        <taxon>Lygus</taxon>
    </lineage>
</organism>
<feature type="compositionally biased region" description="Polar residues" evidence="2">
    <location>
        <begin position="299"/>
        <end position="359"/>
    </location>
</feature>
<dbReference type="GO" id="GO:0003676">
    <property type="term" value="F:nucleic acid binding"/>
    <property type="evidence" value="ECO:0007669"/>
    <property type="project" value="InterPro"/>
</dbReference>
<reference evidence="4" key="1">
    <citation type="submission" date="2014-09" db="EMBL/GenBank/DDBJ databases">
        <authorList>
            <person name="Magalhaes I.L.F."/>
            <person name="Oliveira U."/>
            <person name="Santos F.R."/>
            <person name="Vidigal T.H.D.A."/>
            <person name="Brescovit A.D."/>
            <person name="Santos A.J."/>
        </authorList>
    </citation>
    <scope>NUCLEOTIDE SEQUENCE</scope>
</reference>